<dbReference type="GeneID" id="301324711"/>
<organism evidence="5 7">
    <name type="scientific">Catenibacterium mitsuokai</name>
    <dbReference type="NCBI Taxonomy" id="100886"/>
    <lineage>
        <taxon>Bacteria</taxon>
        <taxon>Bacillati</taxon>
        <taxon>Bacillota</taxon>
        <taxon>Erysipelotrichia</taxon>
        <taxon>Erysipelotrichales</taxon>
        <taxon>Coprobacillaceae</taxon>
        <taxon>Catenibacterium</taxon>
    </lineage>
</organism>
<sequence length="143" mass="16912">MYFWDQHKTITLYYEMLTASTCDKYHLKKMEYDILMFLYHNSEYNTAADIVRIRKSTKSHVSTALKVLEERGYITKKTSSNNKKRVELFLEDSANEIVKEGLTVQNQFAYDMLQGLTEEEIKVCRKVFEKICRNAEECIQKKG</sequence>
<evidence type="ECO:0000259" key="4">
    <source>
        <dbReference type="PROSITE" id="PS50995"/>
    </source>
</evidence>
<dbReference type="PANTHER" id="PTHR42756">
    <property type="entry name" value="TRANSCRIPTIONAL REGULATOR, MARR"/>
    <property type="match status" value="1"/>
</dbReference>
<reference evidence="5 8" key="1">
    <citation type="submission" date="2021-06" db="EMBL/GenBank/DDBJ databases">
        <title>Collection of gut derived symbiotic bacterial strains cultured from healthy donors.</title>
        <authorList>
            <person name="Lin H."/>
            <person name="Littmann E."/>
            <person name="Pamer E.G."/>
        </authorList>
    </citation>
    <scope>NUCLEOTIDE SEQUENCE</scope>
    <source>
        <strain evidence="6 8">MSK.21.70</strain>
        <strain evidence="5">MSK.21.82</strain>
    </source>
</reference>
<dbReference type="EMBL" id="JAHOEF010000038">
    <property type="protein sequence ID" value="MBV3382948.1"/>
    <property type="molecule type" value="Genomic_DNA"/>
</dbReference>
<keyword evidence="3" id="KW-0804">Transcription</keyword>
<evidence type="ECO:0000313" key="7">
    <source>
        <dbReference type="Proteomes" id="UP001196408"/>
    </source>
</evidence>
<proteinExistence type="predicted"/>
<gene>
    <name evidence="5" type="ORF">KSV97_06895</name>
    <name evidence="6" type="ORF">KSW06_08475</name>
</gene>
<keyword evidence="1" id="KW-0805">Transcription regulation</keyword>
<evidence type="ECO:0000256" key="3">
    <source>
        <dbReference type="ARBA" id="ARBA00023163"/>
    </source>
</evidence>
<keyword evidence="8" id="KW-1185">Reference proteome</keyword>
<keyword evidence="2" id="KW-0238">DNA-binding</keyword>
<evidence type="ECO:0000256" key="1">
    <source>
        <dbReference type="ARBA" id="ARBA00023015"/>
    </source>
</evidence>
<dbReference type="AlphaFoldDB" id="A0AAW4N162"/>
<comment type="caution">
    <text evidence="5">The sequence shown here is derived from an EMBL/GenBank/DDBJ whole genome shotgun (WGS) entry which is preliminary data.</text>
</comment>
<feature type="domain" description="HTH marR-type" evidence="4">
    <location>
        <begin position="1"/>
        <end position="133"/>
    </location>
</feature>
<evidence type="ECO:0000313" key="6">
    <source>
        <dbReference type="EMBL" id="MBV3393285.1"/>
    </source>
</evidence>
<dbReference type="RefSeq" id="WP_217747746.1">
    <property type="nucleotide sequence ID" value="NZ_JAHOEB010000037.1"/>
</dbReference>
<dbReference type="GO" id="GO:0003677">
    <property type="term" value="F:DNA binding"/>
    <property type="evidence" value="ECO:0007669"/>
    <property type="project" value="UniProtKB-KW"/>
</dbReference>
<dbReference type="Proteomes" id="UP001197492">
    <property type="component" value="Unassembled WGS sequence"/>
</dbReference>
<dbReference type="PROSITE" id="PS50995">
    <property type="entry name" value="HTH_MARR_2"/>
    <property type="match status" value="1"/>
</dbReference>
<name>A0AAW4N162_9FIRM</name>
<dbReference type="SMART" id="SM00347">
    <property type="entry name" value="HTH_MARR"/>
    <property type="match status" value="1"/>
</dbReference>
<dbReference type="GO" id="GO:0003700">
    <property type="term" value="F:DNA-binding transcription factor activity"/>
    <property type="evidence" value="ECO:0007669"/>
    <property type="project" value="InterPro"/>
</dbReference>
<accession>A0AAW4N162</accession>
<dbReference type="PANTHER" id="PTHR42756:SF1">
    <property type="entry name" value="TRANSCRIPTIONAL REPRESSOR OF EMRAB OPERON"/>
    <property type="match status" value="1"/>
</dbReference>
<evidence type="ECO:0000256" key="2">
    <source>
        <dbReference type="ARBA" id="ARBA00023125"/>
    </source>
</evidence>
<dbReference type="Pfam" id="PF12802">
    <property type="entry name" value="MarR_2"/>
    <property type="match status" value="1"/>
</dbReference>
<dbReference type="InterPro" id="IPR000835">
    <property type="entry name" value="HTH_MarR-typ"/>
</dbReference>
<evidence type="ECO:0000313" key="8">
    <source>
        <dbReference type="Proteomes" id="UP001197492"/>
    </source>
</evidence>
<evidence type="ECO:0000313" key="5">
    <source>
        <dbReference type="EMBL" id="MBV3382948.1"/>
    </source>
</evidence>
<dbReference type="EMBL" id="JAHOEL010000060">
    <property type="protein sequence ID" value="MBV3393285.1"/>
    <property type="molecule type" value="Genomic_DNA"/>
</dbReference>
<dbReference type="Proteomes" id="UP001196408">
    <property type="component" value="Unassembled WGS sequence"/>
</dbReference>
<protein>
    <submittedName>
        <fullName evidence="5">MarR family winged helix-turn-helix transcriptional regulator</fullName>
    </submittedName>
</protein>